<dbReference type="InterPro" id="IPR033473">
    <property type="entry name" value="Atos-like_C"/>
</dbReference>
<feature type="compositionally biased region" description="Low complexity" evidence="1">
    <location>
        <begin position="276"/>
        <end position="291"/>
    </location>
</feature>
<feature type="region of interest" description="Disordered" evidence="1">
    <location>
        <begin position="542"/>
        <end position="597"/>
    </location>
</feature>
<gene>
    <name evidence="3" type="ORF">H6P81_012390</name>
</gene>
<dbReference type="Proteomes" id="UP000825729">
    <property type="component" value="Unassembled WGS sequence"/>
</dbReference>
<dbReference type="SMART" id="SM01177">
    <property type="entry name" value="DUF4210"/>
    <property type="match status" value="1"/>
</dbReference>
<dbReference type="InterPro" id="IPR025261">
    <property type="entry name" value="Atos-like_cons_dom"/>
</dbReference>
<name>A0AAV7EFC1_ARIFI</name>
<feature type="compositionally biased region" description="Polar residues" evidence="1">
    <location>
        <begin position="557"/>
        <end position="583"/>
    </location>
</feature>
<proteinExistence type="predicted"/>
<dbReference type="PANTHER" id="PTHR13199:SF11">
    <property type="entry name" value="PROTEIN ATOSSA"/>
    <property type="match status" value="1"/>
</dbReference>
<dbReference type="Pfam" id="PF13889">
    <property type="entry name" value="Chromosome_seg"/>
    <property type="match status" value="1"/>
</dbReference>
<keyword evidence="4" id="KW-1185">Reference proteome</keyword>
<evidence type="ECO:0000259" key="2">
    <source>
        <dbReference type="SMART" id="SM01177"/>
    </source>
</evidence>
<feature type="domain" description="Atos-like conserved" evidence="2">
    <location>
        <begin position="399"/>
        <end position="458"/>
    </location>
</feature>
<dbReference type="PANTHER" id="PTHR13199">
    <property type="entry name" value="GH03947P"/>
    <property type="match status" value="1"/>
</dbReference>
<dbReference type="InterPro" id="IPR051506">
    <property type="entry name" value="ATOS_Transcription_Regulators"/>
</dbReference>
<reference evidence="3 4" key="1">
    <citation type="submission" date="2021-07" db="EMBL/GenBank/DDBJ databases">
        <title>The Aristolochia fimbriata genome: insights into angiosperm evolution, floral development and chemical biosynthesis.</title>
        <authorList>
            <person name="Jiao Y."/>
        </authorList>
    </citation>
    <scope>NUCLEOTIDE SEQUENCE [LARGE SCALE GENOMIC DNA]</scope>
    <source>
        <strain evidence="3">IBCAS-2021</strain>
        <tissue evidence="3">Leaf</tissue>
    </source>
</reference>
<accession>A0AAV7EFC1</accession>
<feature type="region of interest" description="Disordered" evidence="1">
    <location>
        <begin position="469"/>
        <end position="492"/>
    </location>
</feature>
<dbReference type="AlphaFoldDB" id="A0AAV7EFC1"/>
<evidence type="ECO:0000313" key="3">
    <source>
        <dbReference type="EMBL" id="KAG9446262.1"/>
    </source>
</evidence>
<organism evidence="3 4">
    <name type="scientific">Aristolochia fimbriata</name>
    <name type="common">White veined hardy Dutchman's pipe vine</name>
    <dbReference type="NCBI Taxonomy" id="158543"/>
    <lineage>
        <taxon>Eukaryota</taxon>
        <taxon>Viridiplantae</taxon>
        <taxon>Streptophyta</taxon>
        <taxon>Embryophyta</taxon>
        <taxon>Tracheophyta</taxon>
        <taxon>Spermatophyta</taxon>
        <taxon>Magnoliopsida</taxon>
        <taxon>Magnoliidae</taxon>
        <taxon>Piperales</taxon>
        <taxon>Aristolochiaceae</taxon>
        <taxon>Aristolochia</taxon>
    </lineage>
</organism>
<feature type="compositionally biased region" description="Basic and acidic residues" evidence="1">
    <location>
        <begin position="584"/>
        <end position="593"/>
    </location>
</feature>
<evidence type="ECO:0000256" key="1">
    <source>
        <dbReference type="SAM" id="MobiDB-lite"/>
    </source>
</evidence>
<sequence>MGLPQVSTSTIADEVAVSLSSFAQNPPRYSGVTSSDLDGHGVSTGKRILKEFSCSSLNDFQRKTSLEHPKGKDGLFRSTSSIDGSSNHGLKMNLKDSHGFFTPKIMRNIQNPASRIVGFDSSGSDFAVNGLDTIFSDGGDSSSVHCISENSADAQGSQVRKRMLSPLNGMLCTNQFQGDPLDIASSNIAISPRFFCASKDYKKANIGNNNSFEGSIWSASESLKPNDNDCNRMDSFFFTDGPLLENKEVMIQKQETHPYKDVSNIRNTTRAKAISPKKGNSPPLSLSPLGPKCSGRMRATGGHWASVLRQVNRDHTVSSSYEASFNQSVLSVLYPPEDDELKTTNHMLQDLDAFSKEFGVCTPEGNTGQGLEWHPEYAHIPQCVKSVRSLTGIPVRRSLVGSFEESLLSGRLSSGNVSQKIDGFLAVLNVTGGSFFPPSQKLPFAVTSVDGDSCLLYYSSIDLAGNLPPSKSKGPKMKRCLSSNDDSRSTRSRLRIPMKGRIQLVLSNPEKTPIHTFFCNYDLSDMPAGTKTFLRQKVTLASSGSKDVDSKSRPAATPNSKTTCTFRSNGESCNDITPVNTKSSIDKTPETVERGSSNTVGHLCASISRQQFDLSEQSRKGEMDPTSFIHGESNASRNAFNLAKGATDFNGQRMIDQDEFSPMDTCQDADKKSVHNNTSKVNENTSGAGVLRYALHLRFLCPYPKKGLRSLQRCKSDPLSEPLGNSLDAEGERRFYMYNDLRVVFPQRHSDADEGKLHVEHHYPADPKYFNISN</sequence>
<evidence type="ECO:0000313" key="4">
    <source>
        <dbReference type="Proteomes" id="UP000825729"/>
    </source>
</evidence>
<dbReference type="EMBL" id="JAINDJ010000005">
    <property type="protein sequence ID" value="KAG9446262.1"/>
    <property type="molecule type" value="Genomic_DNA"/>
</dbReference>
<dbReference type="Pfam" id="PF13915">
    <property type="entry name" value="DUF4210"/>
    <property type="match status" value="1"/>
</dbReference>
<feature type="region of interest" description="Disordered" evidence="1">
    <location>
        <begin position="272"/>
        <end position="291"/>
    </location>
</feature>
<comment type="caution">
    <text evidence="3">The sequence shown here is derived from an EMBL/GenBank/DDBJ whole genome shotgun (WGS) entry which is preliminary data.</text>
</comment>
<protein>
    <recommendedName>
        <fullName evidence="2">Atos-like conserved domain-containing protein</fullName>
    </recommendedName>
</protein>